<evidence type="ECO:0000256" key="1">
    <source>
        <dbReference type="SAM" id="MobiDB-lite"/>
    </source>
</evidence>
<dbReference type="EMBL" id="JABAYA010000625">
    <property type="protein sequence ID" value="KAF7720510.1"/>
    <property type="molecule type" value="Genomic_DNA"/>
</dbReference>
<proteinExistence type="predicted"/>
<accession>A0A8H7BD21</accession>
<feature type="compositionally biased region" description="Polar residues" evidence="1">
    <location>
        <begin position="19"/>
        <end position="28"/>
    </location>
</feature>
<gene>
    <name evidence="2" type="ORF">EC973_007926</name>
</gene>
<dbReference type="OrthoDB" id="2285535at2759"/>
<evidence type="ECO:0000313" key="3">
    <source>
        <dbReference type="Proteomes" id="UP000605846"/>
    </source>
</evidence>
<dbReference type="Proteomes" id="UP000605846">
    <property type="component" value="Unassembled WGS sequence"/>
</dbReference>
<name>A0A8H7BD21_9FUNG</name>
<feature type="region of interest" description="Disordered" evidence="1">
    <location>
        <begin position="1"/>
        <end position="50"/>
    </location>
</feature>
<comment type="caution">
    <text evidence="2">The sequence shown here is derived from an EMBL/GenBank/DDBJ whole genome shotgun (WGS) entry which is preliminary data.</text>
</comment>
<sequence>EAEYSAAKKRGRQLKTEETSNPNKSNKPCPSCGSIDHSKSSSKNCMKPSKTKKSVIAEKLNDNHYETFTRKLPASSVVRPEFREIFQENSVRLSAFLRELIFRAQLLVNSYIIANCERPVPSYIYTQNFWYSACQLIMGINRSQYSFNEASKTFNEMLVNVDLMSERAFAE</sequence>
<reference evidence="2" key="1">
    <citation type="submission" date="2020-01" db="EMBL/GenBank/DDBJ databases">
        <title>Genome Sequencing of Three Apophysomyces-Like Fungal Strains Confirms a Novel Fungal Genus in the Mucoromycota with divergent Burkholderia-like Endosymbiotic Bacteria.</title>
        <authorList>
            <person name="Stajich J.E."/>
            <person name="Macias A.M."/>
            <person name="Carter-House D."/>
            <person name="Lovett B."/>
            <person name="Kasson L.R."/>
            <person name="Berry K."/>
            <person name="Grigoriev I."/>
            <person name="Chang Y."/>
            <person name="Spatafora J."/>
            <person name="Kasson M.T."/>
        </authorList>
    </citation>
    <scope>NUCLEOTIDE SEQUENCE</scope>
    <source>
        <strain evidence="2">NRRL A-21654</strain>
    </source>
</reference>
<dbReference type="AlphaFoldDB" id="A0A8H7BD21"/>
<evidence type="ECO:0000313" key="2">
    <source>
        <dbReference type="EMBL" id="KAF7720510.1"/>
    </source>
</evidence>
<organism evidence="2 3">
    <name type="scientific">Apophysomyces ossiformis</name>
    <dbReference type="NCBI Taxonomy" id="679940"/>
    <lineage>
        <taxon>Eukaryota</taxon>
        <taxon>Fungi</taxon>
        <taxon>Fungi incertae sedis</taxon>
        <taxon>Mucoromycota</taxon>
        <taxon>Mucoromycotina</taxon>
        <taxon>Mucoromycetes</taxon>
        <taxon>Mucorales</taxon>
        <taxon>Mucorineae</taxon>
        <taxon>Mucoraceae</taxon>
        <taxon>Apophysomyces</taxon>
    </lineage>
</organism>
<protein>
    <submittedName>
        <fullName evidence="2">Uncharacterized protein</fullName>
    </submittedName>
</protein>
<feature type="non-terminal residue" evidence="2">
    <location>
        <position position="171"/>
    </location>
</feature>
<feature type="non-terminal residue" evidence="2">
    <location>
        <position position="1"/>
    </location>
</feature>
<keyword evidence="3" id="KW-1185">Reference proteome</keyword>